<organism evidence="1 2">
    <name type="scientific">Solirubrobacter ginsenosidimutans</name>
    <dbReference type="NCBI Taxonomy" id="490573"/>
    <lineage>
        <taxon>Bacteria</taxon>
        <taxon>Bacillati</taxon>
        <taxon>Actinomycetota</taxon>
        <taxon>Thermoleophilia</taxon>
        <taxon>Solirubrobacterales</taxon>
        <taxon>Solirubrobacteraceae</taxon>
        <taxon>Solirubrobacter</taxon>
    </lineage>
</organism>
<dbReference type="EMBL" id="JAPDOD010000009">
    <property type="protein sequence ID" value="MDA0161212.1"/>
    <property type="molecule type" value="Genomic_DNA"/>
</dbReference>
<evidence type="ECO:0000313" key="2">
    <source>
        <dbReference type="Proteomes" id="UP001149140"/>
    </source>
</evidence>
<keyword evidence="2" id="KW-1185">Reference proteome</keyword>
<evidence type="ECO:0000313" key="1">
    <source>
        <dbReference type="EMBL" id="MDA0161212.1"/>
    </source>
</evidence>
<sequence length="126" mass="13766">MADDSFDLDASALRADGADLSVFVEVLARKLEAALPAETEVRRRSKGLLSREKVVESIEVSLGDHRYVLLRERRGVSASRAQEVRGVVIKRQPLELDAWVDALTGQLRELAAGSAAARAALERLVD</sequence>
<reference evidence="1" key="1">
    <citation type="submission" date="2022-10" db="EMBL/GenBank/DDBJ databases">
        <title>The WGS of Solirubrobacter ginsenosidimutans DSM 21036.</title>
        <authorList>
            <person name="Jiang Z."/>
        </authorList>
    </citation>
    <scope>NUCLEOTIDE SEQUENCE</scope>
    <source>
        <strain evidence="1">DSM 21036</strain>
    </source>
</reference>
<name>A0A9X3MT78_9ACTN</name>
<proteinExistence type="predicted"/>
<accession>A0A9X3MT78</accession>
<comment type="caution">
    <text evidence="1">The sequence shown here is derived from an EMBL/GenBank/DDBJ whole genome shotgun (WGS) entry which is preliminary data.</text>
</comment>
<protein>
    <submittedName>
        <fullName evidence="1">Uncharacterized protein</fullName>
    </submittedName>
</protein>
<dbReference type="AlphaFoldDB" id="A0A9X3MT78"/>
<gene>
    <name evidence="1" type="ORF">OM076_13115</name>
</gene>
<dbReference type="RefSeq" id="WP_270040404.1">
    <property type="nucleotide sequence ID" value="NZ_JAPDOD010000009.1"/>
</dbReference>
<dbReference type="Proteomes" id="UP001149140">
    <property type="component" value="Unassembled WGS sequence"/>
</dbReference>